<dbReference type="EC" id="2.4.1.227" evidence="10"/>
<dbReference type="UniPathway" id="UPA00219"/>
<comment type="pathway">
    <text evidence="10">Cell wall biogenesis; peptidoglycan biosynthesis.</text>
</comment>
<keyword evidence="8 10" id="KW-0131">Cell cycle</keyword>
<keyword evidence="3 10" id="KW-0328">Glycosyltransferase</keyword>
<evidence type="ECO:0000256" key="10">
    <source>
        <dbReference type="HAMAP-Rule" id="MF_00033"/>
    </source>
</evidence>
<dbReference type="InterPro" id="IPR007235">
    <property type="entry name" value="Glyco_trans_28_C"/>
</dbReference>
<keyword evidence="7 10" id="KW-0472">Membrane</keyword>
<keyword evidence="6 10" id="KW-0573">Peptidoglycan synthesis</keyword>
<dbReference type="GO" id="GO:0071555">
    <property type="term" value="P:cell wall organization"/>
    <property type="evidence" value="ECO:0007669"/>
    <property type="project" value="UniProtKB-KW"/>
</dbReference>
<evidence type="ECO:0000256" key="6">
    <source>
        <dbReference type="ARBA" id="ARBA00022984"/>
    </source>
</evidence>
<keyword evidence="5 10" id="KW-0133">Cell shape</keyword>
<feature type="domain" description="Glycosyl transferase family 28 C-terminal" evidence="12">
    <location>
        <begin position="191"/>
        <end position="360"/>
    </location>
</feature>
<organism evidence="13 14">
    <name type="scientific">Ktedonospora formicarum</name>
    <dbReference type="NCBI Taxonomy" id="2778364"/>
    <lineage>
        <taxon>Bacteria</taxon>
        <taxon>Bacillati</taxon>
        <taxon>Chloroflexota</taxon>
        <taxon>Ktedonobacteria</taxon>
        <taxon>Ktedonobacterales</taxon>
        <taxon>Ktedonobacteraceae</taxon>
        <taxon>Ktedonospora</taxon>
    </lineage>
</organism>
<evidence type="ECO:0000256" key="2">
    <source>
        <dbReference type="ARBA" id="ARBA00022618"/>
    </source>
</evidence>
<sequence>MRILISGGGTGGHIYPALAVATYLRDTYNADILYLGSDDGQETEVIPAAGFKLATVKAGKLQRFVSWRTVKGVARVPLGMVQAISIVREFHPDAAFTSGGYVAVPAGLAAKINGVPLLMHQQDVPPNLSNKLISPLAARISVAFADSIRYFSAEKTVHMGNPPRQEMLDIRSVPPEEARTRLGMRSDLPLLLVTGGSQGARALNQVVCKALPELLKHCQVLQISGKKLYNETQTLAESILAGADEETRQRYKLVPYMSEEMPLAIQAAQIVVCRSGASTLCELALLGKPSILVPLPPGIGASPQEANAAMFEREQAAECVLNDKMTPELLAERVAHMLTTPSYLQTMAEHARGLARPDATQVIAEAIVEIAQKSRGKTVKREAVNI</sequence>
<reference evidence="13" key="1">
    <citation type="submission" date="2020-10" db="EMBL/GenBank/DDBJ databases">
        <title>Taxonomic study of unclassified bacteria belonging to the class Ktedonobacteria.</title>
        <authorList>
            <person name="Yabe S."/>
            <person name="Wang C.M."/>
            <person name="Zheng Y."/>
            <person name="Sakai Y."/>
            <person name="Cavaletti L."/>
            <person name="Monciardini P."/>
            <person name="Donadio S."/>
        </authorList>
    </citation>
    <scope>NUCLEOTIDE SEQUENCE</scope>
    <source>
        <strain evidence="13">SOSP1-1</strain>
    </source>
</reference>
<name>A0A8J3HTJ9_9CHLR</name>
<feature type="binding site" evidence="10">
    <location>
        <position position="197"/>
    </location>
    <ligand>
        <name>UDP-N-acetyl-alpha-D-glucosamine</name>
        <dbReference type="ChEBI" id="CHEBI:57705"/>
    </ligand>
</feature>
<dbReference type="AlphaFoldDB" id="A0A8J3HTJ9"/>
<dbReference type="PANTHER" id="PTHR21015">
    <property type="entry name" value="UDP-N-ACETYLGLUCOSAMINE--N-ACETYLMURAMYL-(PENTAPEPTIDE) PYROPHOSPHORYL-UNDECAPRENOL N-ACETYLGLUCOSAMINE TRANSFERASE 1"/>
    <property type="match status" value="1"/>
</dbReference>
<gene>
    <name evidence="10" type="primary">murG</name>
    <name evidence="13" type="ORF">KSX_18900</name>
</gene>
<feature type="binding site" evidence="10">
    <location>
        <position position="304"/>
    </location>
    <ligand>
        <name>UDP-N-acetyl-alpha-D-glucosamine</name>
        <dbReference type="ChEBI" id="CHEBI:57705"/>
    </ligand>
</feature>
<evidence type="ECO:0000313" key="14">
    <source>
        <dbReference type="Proteomes" id="UP000612362"/>
    </source>
</evidence>
<keyword evidence="9 10" id="KW-0961">Cell wall biogenesis/degradation</keyword>
<comment type="caution">
    <text evidence="13">The sequence shown here is derived from an EMBL/GenBank/DDBJ whole genome shotgun (WGS) entry which is preliminary data.</text>
</comment>
<dbReference type="Pfam" id="PF03033">
    <property type="entry name" value="Glyco_transf_28"/>
    <property type="match status" value="1"/>
</dbReference>
<dbReference type="InterPro" id="IPR006009">
    <property type="entry name" value="GlcNAc_MurG"/>
</dbReference>
<dbReference type="GO" id="GO:0005886">
    <property type="term" value="C:plasma membrane"/>
    <property type="evidence" value="ECO:0007669"/>
    <property type="project" value="UniProtKB-SubCell"/>
</dbReference>
<proteinExistence type="inferred from homology"/>
<evidence type="ECO:0000256" key="7">
    <source>
        <dbReference type="ARBA" id="ARBA00023136"/>
    </source>
</evidence>
<comment type="catalytic activity">
    <reaction evidence="10">
        <text>di-trans,octa-cis-undecaprenyl diphospho-N-acetyl-alpha-D-muramoyl-L-alanyl-D-glutamyl-meso-2,6-diaminopimeloyl-D-alanyl-D-alanine + UDP-N-acetyl-alpha-D-glucosamine = di-trans,octa-cis-undecaprenyl diphospho-[N-acetyl-alpha-D-glucosaminyl-(1-&gt;4)]-N-acetyl-alpha-D-muramoyl-L-alanyl-D-glutamyl-meso-2,6-diaminopimeloyl-D-alanyl-D-alanine + UDP + H(+)</text>
        <dbReference type="Rhea" id="RHEA:31227"/>
        <dbReference type="ChEBI" id="CHEBI:15378"/>
        <dbReference type="ChEBI" id="CHEBI:57705"/>
        <dbReference type="ChEBI" id="CHEBI:58223"/>
        <dbReference type="ChEBI" id="CHEBI:61387"/>
        <dbReference type="ChEBI" id="CHEBI:61388"/>
        <dbReference type="EC" id="2.4.1.227"/>
    </reaction>
</comment>
<evidence type="ECO:0000256" key="9">
    <source>
        <dbReference type="ARBA" id="ARBA00023316"/>
    </source>
</evidence>
<dbReference type="GO" id="GO:0050511">
    <property type="term" value="F:undecaprenyldiphospho-muramoylpentapeptide beta-N-acetylglucosaminyltransferase activity"/>
    <property type="evidence" value="ECO:0007669"/>
    <property type="project" value="UniProtKB-UniRule"/>
</dbReference>
<dbReference type="GO" id="GO:0005975">
    <property type="term" value="P:carbohydrate metabolic process"/>
    <property type="evidence" value="ECO:0007669"/>
    <property type="project" value="InterPro"/>
</dbReference>
<keyword evidence="1 10" id="KW-1003">Cell membrane</keyword>
<evidence type="ECO:0000256" key="3">
    <source>
        <dbReference type="ARBA" id="ARBA00022676"/>
    </source>
</evidence>
<evidence type="ECO:0000256" key="4">
    <source>
        <dbReference type="ARBA" id="ARBA00022679"/>
    </source>
</evidence>
<dbReference type="PANTHER" id="PTHR21015:SF22">
    <property type="entry name" value="GLYCOSYLTRANSFERASE"/>
    <property type="match status" value="1"/>
</dbReference>
<keyword evidence="4 10" id="KW-0808">Transferase</keyword>
<comment type="subcellular location">
    <subcellularLocation>
        <location evidence="10">Cell membrane</location>
        <topology evidence="10">Peripheral membrane protein</topology>
        <orientation evidence="10">Cytoplasmic side</orientation>
    </subcellularLocation>
</comment>
<protein>
    <recommendedName>
        <fullName evidence="10">UDP-N-acetylglucosamine--N-acetylmuramyl-(pentapeptide) pyrophosphoryl-undecaprenol N-acetylglucosamine transferase</fullName>
        <ecNumber evidence="10">2.4.1.227</ecNumber>
    </recommendedName>
    <alternativeName>
        <fullName evidence="10">Undecaprenyl-PP-MurNAc-pentapeptide-UDPGlcNAc GlcNAc transferase</fullName>
    </alternativeName>
</protein>
<dbReference type="Gene3D" id="3.40.50.2000">
    <property type="entry name" value="Glycogen Phosphorylase B"/>
    <property type="match status" value="2"/>
</dbReference>
<comment type="caution">
    <text evidence="10">Lacks conserved residue(s) required for the propagation of feature annotation.</text>
</comment>
<feature type="binding site" evidence="10">
    <location>
        <begin position="10"/>
        <end position="12"/>
    </location>
    <ligand>
        <name>UDP-N-acetyl-alpha-D-glucosamine</name>
        <dbReference type="ChEBI" id="CHEBI:57705"/>
    </ligand>
</feature>
<dbReference type="HAMAP" id="MF_00033">
    <property type="entry name" value="MurG"/>
    <property type="match status" value="1"/>
</dbReference>
<keyword evidence="2 10" id="KW-0132">Cell division</keyword>
<dbReference type="InterPro" id="IPR004276">
    <property type="entry name" value="GlycoTrans_28_N"/>
</dbReference>
<comment type="function">
    <text evidence="10">Cell wall formation. Catalyzes the transfer of a GlcNAc subunit on undecaprenyl-pyrophosphoryl-MurNAc-pentapeptide (lipid intermediate I) to form undecaprenyl-pyrophosphoryl-MurNAc-(pentapeptide)GlcNAc (lipid intermediate II).</text>
</comment>
<dbReference type="EMBL" id="BNJF01000001">
    <property type="protein sequence ID" value="GHO43727.1"/>
    <property type="molecule type" value="Genomic_DNA"/>
</dbReference>
<evidence type="ECO:0000313" key="13">
    <source>
        <dbReference type="EMBL" id="GHO43727.1"/>
    </source>
</evidence>
<feature type="binding site" evidence="10">
    <location>
        <position position="164"/>
    </location>
    <ligand>
        <name>UDP-N-acetyl-alpha-D-glucosamine</name>
        <dbReference type="ChEBI" id="CHEBI:57705"/>
    </ligand>
</feature>
<dbReference type="NCBIfam" id="TIGR01133">
    <property type="entry name" value="murG"/>
    <property type="match status" value="1"/>
</dbReference>
<keyword evidence="14" id="KW-1185">Reference proteome</keyword>
<accession>A0A8J3HTJ9</accession>
<dbReference type="Pfam" id="PF04101">
    <property type="entry name" value="Glyco_tran_28_C"/>
    <property type="match status" value="1"/>
</dbReference>
<dbReference type="Proteomes" id="UP000612362">
    <property type="component" value="Unassembled WGS sequence"/>
</dbReference>
<evidence type="ECO:0000259" key="11">
    <source>
        <dbReference type="Pfam" id="PF03033"/>
    </source>
</evidence>
<dbReference type="SUPFAM" id="SSF53756">
    <property type="entry name" value="UDP-Glycosyltransferase/glycogen phosphorylase"/>
    <property type="match status" value="1"/>
</dbReference>
<evidence type="ECO:0000256" key="8">
    <source>
        <dbReference type="ARBA" id="ARBA00023306"/>
    </source>
</evidence>
<dbReference type="GO" id="GO:0008360">
    <property type="term" value="P:regulation of cell shape"/>
    <property type="evidence" value="ECO:0007669"/>
    <property type="project" value="UniProtKB-KW"/>
</dbReference>
<evidence type="ECO:0000256" key="1">
    <source>
        <dbReference type="ARBA" id="ARBA00022475"/>
    </source>
</evidence>
<dbReference type="GO" id="GO:0051301">
    <property type="term" value="P:cell division"/>
    <property type="evidence" value="ECO:0007669"/>
    <property type="project" value="UniProtKB-KW"/>
</dbReference>
<evidence type="ECO:0000256" key="5">
    <source>
        <dbReference type="ARBA" id="ARBA00022960"/>
    </source>
</evidence>
<dbReference type="CDD" id="cd03785">
    <property type="entry name" value="GT28_MurG"/>
    <property type="match status" value="1"/>
</dbReference>
<comment type="similarity">
    <text evidence="10">Belongs to the glycosyltransferase 28 family. MurG subfamily.</text>
</comment>
<dbReference type="RefSeq" id="WP_220193186.1">
    <property type="nucleotide sequence ID" value="NZ_BNJF01000001.1"/>
</dbReference>
<feature type="domain" description="Glycosyltransferase family 28 N-terminal" evidence="11">
    <location>
        <begin position="3"/>
        <end position="140"/>
    </location>
</feature>
<dbReference type="GO" id="GO:0009252">
    <property type="term" value="P:peptidoglycan biosynthetic process"/>
    <property type="evidence" value="ECO:0007669"/>
    <property type="project" value="UniProtKB-UniRule"/>
</dbReference>
<evidence type="ECO:0000259" key="12">
    <source>
        <dbReference type="Pfam" id="PF04101"/>
    </source>
</evidence>